<dbReference type="AlphaFoldDB" id="A0A6I6N8M1"/>
<dbReference type="RefSeq" id="WP_158923764.1">
    <property type="nucleotide sequence ID" value="NZ_CP047020.1"/>
</dbReference>
<dbReference type="GO" id="GO:0006508">
    <property type="term" value="P:proteolysis"/>
    <property type="evidence" value="ECO:0007669"/>
    <property type="project" value="InterPro"/>
</dbReference>
<dbReference type="InterPro" id="IPR036059">
    <property type="entry name" value="TldD/PmbA_sf"/>
</dbReference>
<keyword evidence="1" id="KW-0812">Transmembrane</keyword>
<dbReference type="SUPFAM" id="SSF111283">
    <property type="entry name" value="Putative modulator of DNA gyrase, PmbA/TldD"/>
    <property type="match status" value="1"/>
</dbReference>
<evidence type="ECO:0000313" key="3">
    <source>
        <dbReference type="Proteomes" id="UP000436138"/>
    </source>
</evidence>
<keyword evidence="3" id="KW-1185">Reference proteome</keyword>
<sequence length="334" mass="35065">MSPLSAPRTRRFRLQLTVTAICLAVAGGIGAWLWIGSAKDSGGCQKQLLADKRVRSALGAEYRSDLSCPALGEAVKRATMGATHGKHTLQQARAMQNLLTAVDDTVGTGGRTVDPALAVSLAQALADYADDTDQILTSVNVDYIRADTSSTSPWQDRTGVHMSVSVDTVLHVVRTVSDSPEAYATVRDAATRRAAADLAATPVTAGKETLTLRAKLCGRVLGSLDGVAEKVTGRMGRTGARKWGGDVATRLSAHASVPPAYGQDPAGHLIDSWKQELKGVDAADALARLEAQSMDMSRVWGKALAADSGLQDALAYGSRDSALSARGDALDKLR</sequence>
<accession>A0A6I6N8M1</accession>
<proteinExistence type="predicted"/>
<dbReference type="Proteomes" id="UP000436138">
    <property type="component" value="Chromosome"/>
</dbReference>
<evidence type="ECO:0000256" key="1">
    <source>
        <dbReference type="SAM" id="Phobius"/>
    </source>
</evidence>
<evidence type="ECO:0000313" key="2">
    <source>
        <dbReference type="EMBL" id="QHA06280.1"/>
    </source>
</evidence>
<name>A0A6I6N8M1_9ACTN</name>
<organism evidence="2 3">
    <name type="scientific">Streptomyces broussonetiae</name>
    <dbReference type="NCBI Taxonomy" id="2686304"/>
    <lineage>
        <taxon>Bacteria</taxon>
        <taxon>Bacillati</taxon>
        <taxon>Actinomycetota</taxon>
        <taxon>Actinomycetes</taxon>
        <taxon>Kitasatosporales</taxon>
        <taxon>Streptomycetaceae</taxon>
        <taxon>Streptomyces</taxon>
    </lineage>
</organism>
<dbReference type="GO" id="GO:0008237">
    <property type="term" value="F:metallopeptidase activity"/>
    <property type="evidence" value="ECO:0007669"/>
    <property type="project" value="InterPro"/>
</dbReference>
<dbReference type="EMBL" id="CP047020">
    <property type="protein sequence ID" value="QHA06280.1"/>
    <property type="molecule type" value="Genomic_DNA"/>
</dbReference>
<gene>
    <name evidence="2" type="ORF">GQF42_26060</name>
</gene>
<dbReference type="KEGG" id="sbro:GQF42_26060"/>
<keyword evidence="1" id="KW-0472">Membrane</keyword>
<reference evidence="2 3" key="1">
    <citation type="submission" date="2019-12" db="EMBL/GenBank/DDBJ databases">
        <title>Streptomyces sp. strain T44 isolated from rhizosphere soil of Broussonetia papyrifera.</title>
        <authorList>
            <person name="Mo P."/>
        </authorList>
    </citation>
    <scope>NUCLEOTIDE SEQUENCE [LARGE SCALE GENOMIC DNA]</scope>
    <source>
        <strain evidence="2 3">T44</strain>
    </source>
</reference>
<keyword evidence="1" id="KW-1133">Transmembrane helix</keyword>
<protein>
    <submittedName>
        <fullName evidence="2">Uncharacterized protein</fullName>
    </submittedName>
</protein>
<feature type="transmembrane region" description="Helical" evidence="1">
    <location>
        <begin position="12"/>
        <end position="35"/>
    </location>
</feature>